<dbReference type="OrthoDB" id="6428749at2759"/>
<dbReference type="Pfam" id="PF01425">
    <property type="entry name" value="Amidase"/>
    <property type="match status" value="1"/>
</dbReference>
<dbReference type="PANTHER" id="PTHR46072">
    <property type="entry name" value="AMIDASE-RELATED-RELATED"/>
    <property type="match status" value="1"/>
</dbReference>
<evidence type="ECO:0000256" key="3">
    <source>
        <dbReference type="ARBA" id="ARBA00012922"/>
    </source>
</evidence>
<dbReference type="SUPFAM" id="SSF75304">
    <property type="entry name" value="Amidase signature (AS) enzymes"/>
    <property type="match status" value="1"/>
</dbReference>
<dbReference type="InterPro" id="IPR020556">
    <property type="entry name" value="Amidase_CS"/>
</dbReference>
<feature type="domain" description="Amidase" evidence="5">
    <location>
        <begin position="87"/>
        <end position="343"/>
    </location>
</feature>
<accession>A0A9W4JJ13</accession>
<name>A0A9W4JJ13_9EURO</name>
<evidence type="ECO:0000256" key="1">
    <source>
        <dbReference type="ARBA" id="ARBA00001311"/>
    </source>
</evidence>
<dbReference type="GO" id="GO:0004040">
    <property type="term" value="F:amidase activity"/>
    <property type="evidence" value="ECO:0007669"/>
    <property type="project" value="UniProtKB-EC"/>
</dbReference>
<dbReference type="InterPro" id="IPR036928">
    <property type="entry name" value="AS_sf"/>
</dbReference>
<comment type="caution">
    <text evidence="6">The sequence shown here is derived from an EMBL/GenBank/DDBJ whole genome shotgun (WGS) entry which is preliminary data.</text>
</comment>
<protein>
    <recommendedName>
        <fullName evidence="3">amidase</fullName>
        <ecNumber evidence="3">3.5.1.4</ecNumber>
    </recommendedName>
</protein>
<gene>
    <name evidence="6" type="ORF">PSALAMII_LOCUS7938</name>
</gene>
<comment type="catalytic activity">
    <reaction evidence="1">
        <text>a monocarboxylic acid amide + H2O = a monocarboxylate + NH4(+)</text>
        <dbReference type="Rhea" id="RHEA:12020"/>
        <dbReference type="ChEBI" id="CHEBI:15377"/>
        <dbReference type="ChEBI" id="CHEBI:28938"/>
        <dbReference type="ChEBI" id="CHEBI:35757"/>
        <dbReference type="ChEBI" id="CHEBI:83628"/>
        <dbReference type="EC" id="3.5.1.4"/>
    </reaction>
</comment>
<keyword evidence="7" id="KW-1185">Reference proteome</keyword>
<evidence type="ECO:0000256" key="2">
    <source>
        <dbReference type="ARBA" id="ARBA00009199"/>
    </source>
</evidence>
<evidence type="ECO:0000259" key="5">
    <source>
        <dbReference type="Pfam" id="PF01425"/>
    </source>
</evidence>
<comment type="similarity">
    <text evidence="2">Belongs to the amidase family.</text>
</comment>
<dbReference type="InterPro" id="IPR023631">
    <property type="entry name" value="Amidase_dom"/>
</dbReference>
<evidence type="ECO:0000313" key="6">
    <source>
        <dbReference type="EMBL" id="CAG8402533.1"/>
    </source>
</evidence>
<dbReference type="PANTHER" id="PTHR46072:SF1">
    <property type="entry name" value="AMIDASE"/>
    <property type="match status" value="1"/>
</dbReference>
<dbReference type="Proteomes" id="UP001152649">
    <property type="component" value="Unassembled WGS sequence"/>
</dbReference>
<dbReference type="AlphaFoldDB" id="A0A9W4JJ13"/>
<reference evidence="6" key="1">
    <citation type="submission" date="2021-07" db="EMBL/GenBank/DDBJ databases">
        <authorList>
            <person name="Branca A.L. A."/>
        </authorList>
    </citation>
    <scope>NUCLEOTIDE SEQUENCE</scope>
</reference>
<proteinExistence type="inferred from homology"/>
<evidence type="ECO:0000256" key="4">
    <source>
        <dbReference type="ARBA" id="ARBA00022801"/>
    </source>
</evidence>
<dbReference type="Gene3D" id="3.90.1300.10">
    <property type="entry name" value="Amidase signature (AS) domain"/>
    <property type="match status" value="1"/>
</dbReference>
<keyword evidence="4" id="KW-0378">Hydrolase</keyword>
<dbReference type="PROSITE" id="PS00571">
    <property type="entry name" value="AMIDASES"/>
    <property type="match status" value="1"/>
</dbReference>
<sequence>MNSILPKDAHDDEVPQWKRLAERKRQAQDNSIPKEWHLPADHAIPVNPYEYLKTSGLLTPEEVHITEHTEAKILVYRMISHQVTAEEVVTAFCKRAAFAQQLIKCCTEMFFDNAIEQARSLDRHFETTGRPVGPLHGLPISLKDVFDVEGQDTTWGWVSLIGKAAHRHCPLVEILISQGAVPYVKTNVSQSLMMTDSYNHIFQQSLHSHNTTFTSGGSSGGEGALVGCRGSVLGIGTDIGGSVRFPANIQGLYGLFPTIPRIPLDDSGKREFLVNPAAGPIASSLGSIEFFMDSLAKGQPELYDPACSPIQWSWDLAKLPQKPLKIGYYTYDGYVRVQPPIKQPSWTLFKP</sequence>
<dbReference type="EMBL" id="CAJVPG010000399">
    <property type="protein sequence ID" value="CAG8402533.1"/>
    <property type="molecule type" value="Genomic_DNA"/>
</dbReference>
<organism evidence="6 7">
    <name type="scientific">Penicillium salamii</name>
    <dbReference type="NCBI Taxonomy" id="1612424"/>
    <lineage>
        <taxon>Eukaryota</taxon>
        <taxon>Fungi</taxon>
        <taxon>Dikarya</taxon>
        <taxon>Ascomycota</taxon>
        <taxon>Pezizomycotina</taxon>
        <taxon>Eurotiomycetes</taxon>
        <taxon>Eurotiomycetidae</taxon>
        <taxon>Eurotiales</taxon>
        <taxon>Aspergillaceae</taxon>
        <taxon>Penicillium</taxon>
    </lineage>
</organism>
<dbReference type="EC" id="3.5.1.4" evidence="3"/>
<evidence type="ECO:0000313" key="7">
    <source>
        <dbReference type="Proteomes" id="UP001152649"/>
    </source>
</evidence>